<comment type="caution">
    <text evidence="2">The sequence shown here is derived from an EMBL/GenBank/DDBJ whole genome shotgun (WGS) entry which is preliminary data.</text>
</comment>
<reference evidence="2 3" key="1">
    <citation type="submission" date="2024-01" db="EMBL/GenBank/DDBJ databases">
        <title>Genome assemblies of Stephania.</title>
        <authorList>
            <person name="Yang L."/>
        </authorList>
    </citation>
    <scope>NUCLEOTIDE SEQUENCE [LARGE SCALE GENOMIC DNA]</scope>
    <source>
        <strain evidence="2">YNDBR</strain>
        <tissue evidence="2">Leaf</tissue>
    </source>
</reference>
<protein>
    <submittedName>
        <fullName evidence="2">Uncharacterized protein</fullName>
    </submittedName>
</protein>
<name>A0AAP0F8N8_9MAGN</name>
<proteinExistence type="predicted"/>
<sequence length="626" mass="69287">MRANVYTQGTGFSHKETCWGIDCVRKLEEIRGGEGSIQILRRGKARARRYSATTSEIVEPARFAYLGYILIRSSRQLSESINLGSKTNIYQTYFGRCLHKIRSWFGDIRKGFKNFCSLSGWKNARLDEAMNIFRSALDPQNLIMFPLDSTSFRLLVKAQEWKPCGLNPTPRLCSSRVSLRALIQSPIRSLFGGIVLSFIPRLAVLDGCNDLKYENLILNILGITLIIVLCMILDLIQELSEQSDGCGYVFIGANSESLIARAGIEEVHFLSFNPTDKKTALTYLDQQGKMHRVSKGPLELVLNLASNKSDIERRVHASIDKFAGSGLNTHCKEKAIQNEYGNVNSAYGAAVKTYIKWPAFMVTSLDTGVPWVMCQQSDAPDPVIIRLIMATVGRGGHGDLRQRIRDEILLIQHPQGVVGGGAGDGGGPMVVTSSLRFLVHSPICWPPSSVDVKSMKHGDTFLRIWPAIHIVSGIDQELPEVWRYSGTVCTGSQRHHSVTHIVGQGAHRYGGVVCLDAQRHDDDVSSIPYFPYILTLWLVLVITKTIENKLQENHFKSSNDEVVAVMATVISEGGGRGETECVVEFTVKNTRNGVFICSDKIPDNLPQATCCIVGRIGDSRPNNTGE</sequence>
<gene>
    <name evidence="2" type="ORF">Syun_023286</name>
</gene>
<dbReference type="EMBL" id="JBBNAF010000010">
    <property type="protein sequence ID" value="KAK9107275.1"/>
    <property type="molecule type" value="Genomic_DNA"/>
</dbReference>
<feature type="transmembrane region" description="Helical" evidence="1">
    <location>
        <begin position="216"/>
        <end position="236"/>
    </location>
</feature>
<evidence type="ECO:0000256" key="1">
    <source>
        <dbReference type="SAM" id="Phobius"/>
    </source>
</evidence>
<keyword evidence="3" id="KW-1185">Reference proteome</keyword>
<dbReference type="Gene3D" id="3.40.1110.10">
    <property type="entry name" value="Calcium-transporting ATPase, cytoplasmic domain N"/>
    <property type="match status" value="1"/>
</dbReference>
<dbReference type="GO" id="GO:0000166">
    <property type="term" value="F:nucleotide binding"/>
    <property type="evidence" value="ECO:0007669"/>
    <property type="project" value="InterPro"/>
</dbReference>
<organism evidence="2 3">
    <name type="scientific">Stephania yunnanensis</name>
    <dbReference type="NCBI Taxonomy" id="152371"/>
    <lineage>
        <taxon>Eukaryota</taxon>
        <taxon>Viridiplantae</taxon>
        <taxon>Streptophyta</taxon>
        <taxon>Embryophyta</taxon>
        <taxon>Tracheophyta</taxon>
        <taxon>Spermatophyta</taxon>
        <taxon>Magnoliopsida</taxon>
        <taxon>Ranunculales</taxon>
        <taxon>Menispermaceae</taxon>
        <taxon>Menispermoideae</taxon>
        <taxon>Cissampelideae</taxon>
        <taxon>Stephania</taxon>
    </lineage>
</organism>
<keyword evidence="1" id="KW-1133">Transmembrane helix</keyword>
<dbReference type="Proteomes" id="UP001420932">
    <property type="component" value="Unassembled WGS sequence"/>
</dbReference>
<dbReference type="PANTHER" id="PTHR42861">
    <property type="entry name" value="CALCIUM-TRANSPORTING ATPASE"/>
    <property type="match status" value="1"/>
</dbReference>
<evidence type="ECO:0000313" key="2">
    <source>
        <dbReference type="EMBL" id="KAK9107275.1"/>
    </source>
</evidence>
<evidence type="ECO:0000313" key="3">
    <source>
        <dbReference type="Proteomes" id="UP001420932"/>
    </source>
</evidence>
<keyword evidence="1" id="KW-0472">Membrane</keyword>
<accession>A0AAP0F8N8</accession>
<keyword evidence="1" id="KW-0812">Transmembrane</keyword>
<dbReference type="InterPro" id="IPR023299">
    <property type="entry name" value="ATPase_P-typ_cyto_dom_N"/>
</dbReference>
<dbReference type="AlphaFoldDB" id="A0AAP0F8N8"/>